<proteinExistence type="predicted"/>
<protein>
    <submittedName>
        <fullName evidence="1">Uncharacterized protein</fullName>
    </submittedName>
</protein>
<keyword evidence="2" id="KW-1185">Reference proteome</keyword>
<dbReference type="STRING" id="201973.SAMN04488025_11414"/>
<dbReference type="EMBL" id="FOOK01000014">
    <property type="protein sequence ID" value="SFG05870.1"/>
    <property type="molecule type" value="Genomic_DNA"/>
</dbReference>
<organism evidence="1 2">
    <name type="scientific">Planifilum fulgidum</name>
    <dbReference type="NCBI Taxonomy" id="201973"/>
    <lineage>
        <taxon>Bacteria</taxon>
        <taxon>Bacillati</taxon>
        <taxon>Bacillota</taxon>
        <taxon>Bacilli</taxon>
        <taxon>Bacillales</taxon>
        <taxon>Thermoactinomycetaceae</taxon>
        <taxon>Planifilum</taxon>
    </lineage>
</organism>
<gene>
    <name evidence="1" type="ORF">SAMN04488025_11414</name>
</gene>
<dbReference type="AlphaFoldDB" id="A0A1I2NS88"/>
<reference evidence="1 2" key="1">
    <citation type="submission" date="2016-10" db="EMBL/GenBank/DDBJ databases">
        <authorList>
            <person name="de Groot N.N."/>
        </authorList>
    </citation>
    <scope>NUCLEOTIDE SEQUENCE [LARGE SCALE GENOMIC DNA]</scope>
    <source>
        <strain evidence="1 2">DSM 44945</strain>
    </source>
</reference>
<evidence type="ECO:0000313" key="1">
    <source>
        <dbReference type="EMBL" id="SFG05870.1"/>
    </source>
</evidence>
<evidence type="ECO:0000313" key="2">
    <source>
        <dbReference type="Proteomes" id="UP000198661"/>
    </source>
</evidence>
<dbReference type="OrthoDB" id="2889559at2"/>
<accession>A0A1I2NS88</accession>
<sequence>MIRAIDSLFRRSAEQWARTSDQSALLKKSLKAAFFKLMEIARNPASVSASTQWCETWWRACDCHPPGGRYCSGCPDHGSGLRCPSGYTVWKGLYRSTGCWCATSEDCPHYFVCCDCIKDGHTCGCKWAFRK</sequence>
<dbReference type="RefSeq" id="WP_092038213.1">
    <property type="nucleotide sequence ID" value="NZ_FOOK01000014.1"/>
</dbReference>
<name>A0A1I2NS88_9BACL</name>
<dbReference type="Proteomes" id="UP000198661">
    <property type="component" value="Unassembled WGS sequence"/>
</dbReference>